<dbReference type="CDD" id="cd19540">
    <property type="entry name" value="LCL_NRPS-like"/>
    <property type="match status" value="3"/>
</dbReference>
<dbReference type="SMART" id="SM00823">
    <property type="entry name" value="PKS_PP"/>
    <property type="match status" value="5"/>
</dbReference>
<dbReference type="SUPFAM" id="SSF47336">
    <property type="entry name" value="ACP-like"/>
    <property type="match status" value="5"/>
</dbReference>
<keyword evidence="6" id="KW-0045">Antibiotic biosynthesis</keyword>
<dbReference type="FunFam" id="3.40.50.980:FF:000002">
    <property type="entry name" value="Enterobactin synthetase component F"/>
    <property type="match status" value="1"/>
</dbReference>
<dbReference type="Gene3D" id="1.10.1200.10">
    <property type="entry name" value="ACP-like"/>
    <property type="match status" value="5"/>
</dbReference>
<dbReference type="PROSITE" id="PS50075">
    <property type="entry name" value="CARRIER"/>
    <property type="match status" value="5"/>
</dbReference>
<gene>
    <name evidence="9" type="ORF">R1Y80_34375</name>
</gene>
<dbReference type="InterPro" id="IPR001242">
    <property type="entry name" value="Condensation_dom"/>
</dbReference>
<dbReference type="Gene3D" id="3.30.300.30">
    <property type="match status" value="5"/>
</dbReference>
<dbReference type="SUPFAM" id="SSF52777">
    <property type="entry name" value="CoA-dependent acyltransferases"/>
    <property type="match status" value="12"/>
</dbReference>
<dbReference type="InterPro" id="IPR010060">
    <property type="entry name" value="NRPS_synth"/>
</dbReference>
<feature type="region of interest" description="Disordered" evidence="7">
    <location>
        <begin position="2728"/>
        <end position="2753"/>
    </location>
</feature>
<dbReference type="FunFam" id="1.10.1200.10:FF:000005">
    <property type="entry name" value="Nonribosomal peptide synthetase 1"/>
    <property type="match status" value="2"/>
</dbReference>
<dbReference type="Pfam" id="PF13193">
    <property type="entry name" value="AMP-binding_C"/>
    <property type="match status" value="5"/>
</dbReference>
<feature type="domain" description="Carrier" evidence="8">
    <location>
        <begin position="3126"/>
        <end position="3202"/>
    </location>
</feature>
<dbReference type="GO" id="GO:0005737">
    <property type="term" value="C:cytoplasm"/>
    <property type="evidence" value="ECO:0007669"/>
    <property type="project" value="TreeGrafter"/>
</dbReference>
<feature type="region of interest" description="Disordered" evidence="7">
    <location>
        <begin position="1081"/>
        <end position="1100"/>
    </location>
</feature>
<feature type="domain" description="Carrier" evidence="8">
    <location>
        <begin position="2067"/>
        <end position="2142"/>
    </location>
</feature>
<dbReference type="PROSITE" id="PS00012">
    <property type="entry name" value="PHOSPHOPANTETHEINE"/>
    <property type="match status" value="4"/>
</dbReference>
<dbReference type="FunFam" id="3.30.300.30:FF:000010">
    <property type="entry name" value="Enterobactin synthetase component F"/>
    <property type="match status" value="1"/>
</dbReference>
<protein>
    <submittedName>
        <fullName evidence="9">Amino acid adenylation domain-containing protein</fullName>
    </submittedName>
</protein>
<dbReference type="EMBL" id="CP136798">
    <property type="protein sequence ID" value="XCN18424.1"/>
    <property type="molecule type" value="Genomic_DNA"/>
</dbReference>
<dbReference type="NCBIfam" id="NF003417">
    <property type="entry name" value="PRK04813.1"/>
    <property type="match status" value="5"/>
</dbReference>
<feature type="region of interest" description="Disordered" evidence="7">
    <location>
        <begin position="5755"/>
        <end position="5810"/>
    </location>
</feature>
<evidence type="ECO:0000256" key="6">
    <source>
        <dbReference type="ARBA" id="ARBA00023194"/>
    </source>
</evidence>
<dbReference type="FunFam" id="3.40.50.12780:FF:000012">
    <property type="entry name" value="Non-ribosomal peptide synthetase"/>
    <property type="match status" value="4"/>
</dbReference>
<dbReference type="GO" id="GO:0072330">
    <property type="term" value="P:monocarboxylic acid biosynthetic process"/>
    <property type="evidence" value="ECO:0007669"/>
    <property type="project" value="UniProtKB-ARBA"/>
</dbReference>
<evidence type="ECO:0000256" key="4">
    <source>
        <dbReference type="ARBA" id="ARBA00022553"/>
    </source>
</evidence>
<keyword evidence="5" id="KW-0677">Repeat</keyword>
<evidence type="ECO:0000256" key="2">
    <source>
        <dbReference type="ARBA" id="ARBA00006432"/>
    </source>
</evidence>
<dbReference type="InterPro" id="IPR010071">
    <property type="entry name" value="AA_adenyl_dom"/>
</dbReference>
<dbReference type="FunFam" id="3.40.50.980:FF:000001">
    <property type="entry name" value="Non-ribosomal peptide synthetase"/>
    <property type="match status" value="3"/>
</dbReference>
<dbReference type="FunFam" id="1.10.1200.10:FF:000016">
    <property type="entry name" value="Non-ribosomal peptide synthase"/>
    <property type="match status" value="1"/>
</dbReference>
<dbReference type="Gene3D" id="2.30.38.10">
    <property type="entry name" value="Luciferase, Domain 3"/>
    <property type="match status" value="2"/>
</dbReference>
<evidence type="ECO:0000256" key="5">
    <source>
        <dbReference type="ARBA" id="ARBA00022737"/>
    </source>
</evidence>
<dbReference type="Gene3D" id="3.40.50.980">
    <property type="match status" value="4"/>
</dbReference>
<dbReference type="FunFam" id="2.30.38.10:FF:000001">
    <property type="entry name" value="Non-ribosomal peptide synthetase PvdI"/>
    <property type="match status" value="2"/>
</dbReference>
<evidence type="ECO:0000259" key="8">
    <source>
        <dbReference type="PROSITE" id="PS50075"/>
    </source>
</evidence>
<feature type="domain" description="Carrier" evidence="8">
    <location>
        <begin position="5216"/>
        <end position="5290"/>
    </location>
</feature>
<dbReference type="Gene3D" id="3.30.559.30">
    <property type="entry name" value="Nonribosomal peptide synthetase, condensation domain"/>
    <property type="match status" value="6"/>
</dbReference>
<dbReference type="FunFam" id="3.30.300.30:FF:000015">
    <property type="entry name" value="Nonribosomal peptide synthase SidD"/>
    <property type="match status" value="2"/>
</dbReference>
<dbReference type="RefSeq" id="WP_354598746.1">
    <property type="nucleotide sequence ID" value="NZ_CP136798.1"/>
</dbReference>
<feature type="domain" description="Carrier" evidence="8">
    <location>
        <begin position="1005"/>
        <end position="1080"/>
    </location>
</feature>
<dbReference type="GO" id="GO:0017000">
    <property type="term" value="P:antibiotic biosynthetic process"/>
    <property type="evidence" value="ECO:0007669"/>
    <property type="project" value="UniProtKB-KW"/>
</dbReference>
<feature type="region of interest" description="Disordered" evidence="7">
    <location>
        <begin position="4254"/>
        <end position="4276"/>
    </location>
</feature>
<comment type="cofactor">
    <cofactor evidence="1">
        <name>pantetheine 4'-phosphate</name>
        <dbReference type="ChEBI" id="CHEBI:47942"/>
    </cofactor>
</comment>
<keyword evidence="3" id="KW-0596">Phosphopantetheine</keyword>
<evidence type="ECO:0000256" key="7">
    <source>
        <dbReference type="SAM" id="MobiDB-lite"/>
    </source>
</evidence>
<name>A0AAU8KTJ0_9ACTN</name>
<dbReference type="Pfam" id="PF00668">
    <property type="entry name" value="Condensation"/>
    <property type="match status" value="6"/>
</dbReference>
<dbReference type="InterPro" id="IPR009081">
    <property type="entry name" value="PP-bd_ACP"/>
</dbReference>
<dbReference type="InterPro" id="IPR023213">
    <property type="entry name" value="CAT-like_dom_sf"/>
</dbReference>
<dbReference type="InterPro" id="IPR020845">
    <property type="entry name" value="AMP-binding_CS"/>
</dbReference>
<dbReference type="InterPro" id="IPR045851">
    <property type="entry name" value="AMP-bd_C_sf"/>
</dbReference>
<dbReference type="GO" id="GO:0031177">
    <property type="term" value="F:phosphopantetheine binding"/>
    <property type="evidence" value="ECO:0007669"/>
    <property type="project" value="InterPro"/>
</dbReference>
<dbReference type="InterPro" id="IPR006162">
    <property type="entry name" value="Ppantetheine_attach_site"/>
</dbReference>
<dbReference type="PANTHER" id="PTHR45527:SF1">
    <property type="entry name" value="FATTY ACID SYNTHASE"/>
    <property type="match status" value="1"/>
</dbReference>
<feature type="region of interest" description="Disordered" evidence="7">
    <location>
        <begin position="594"/>
        <end position="629"/>
    </location>
</feature>
<dbReference type="InterPro" id="IPR000873">
    <property type="entry name" value="AMP-dep_synth/lig_dom"/>
</dbReference>
<dbReference type="CDD" id="cd17646">
    <property type="entry name" value="A_NRPS_AB3403-like"/>
    <property type="match status" value="1"/>
</dbReference>
<evidence type="ECO:0000256" key="1">
    <source>
        <dbReference type="ARBA" id="ARBA00001957"/>
    </source>
</evidence>
<dbReference type="GO" id="GO:0003824">
    <property type="term" value="F:catalytic activity"/>
    <property type="evidence" value="ECO:0007669"/>
    <property type="project" value="InterPro"/>
</dbReference>
<dbReference type="NCBIfam" id="TIGR01720">
    <property type="entry name" value="NRPS-para261"/>
    <property type="match status" value="1"/>
</dbReference>
<dbReference type="PANTHER" id="PTHR45527">
    <property type="entry name" value="NONRIBOSOMAL PEPTIDE SYNTHETASE"/>
    <property type="match status" value="1"/>
</dbReference>
<dbReference type="NCBIfam" id="TIGR01733">
    <property type="entry name" value="AA-adenyl-dom"/>
    <property type="match status" value="5"/>
</dbReference>
<evidence type="ECO:0000313" key="9">
    <source>
        <dbReference type="EMBL" id="XCN18424.1"/>
    </source>
</evidence>
<feature type="domain" description="Carrier" evidence="8">
    <location>
        <begin position="4183"/>
        <end position="4257"/>
    </location>
</feature>
<dbReference type="PROSITE" id="PS00455">
    <property type="entry name" value="AMP_BINDING"/>
    <property type="match status" value="5"/>
</dbReference>
<dbReference type="GO" id="GO:0043041">
    <property type="term" value="P:amino acid activation for nonribosomal peptide biosynthetic process"/>
    <property type="evidence" value="ECO:0007669"/>
    <property type="project" value="TreeGrafter"/>
</dbReference>
<feature type="region of interest" description="Disordered" evidence="7">
    <location>
        <begin position="5287"/>
        <end position="5307"/>
    </location>
</feature>
<evidence type="ECO:0000256" key="3">
    <source>
        <dbReference type="ARBA" id="ARBA00022450"/>
    </source>
</evidence>
<dbReference type="InterPro" id="IPR036736">
    <property type="entry name" value="ACP-like_sf"/>
</dbReference>
<dbReference type="Gene3D" id="3.30.559.10">
    <property type="entry name" value="Chloramphenicol acetyltransferase-like domain"/>
    <property type="match status" value="6"/>
</dbReference>
<dbReference type="Pfam" id="PF00550">
    <property type="entry name" value="PP-binding"/>
    <property type="match status" value="5"/>
</dbReference>
<comment type="similarity">
    <text evidence="2">Belongs to the ATP-dependent AMP-binding enzyme family.</text>
</comment>
<organism evidence="9">
    <name type="scientific">Streptomyces sp. JL1001</name>
    <dbReference type="NCBI Taxonomy" id="3078227"/>
    <lineage>
        <taxon>Bacteria</taxon>
        <taxon>Bacillati</taxon>
        <taxon>Actinomycetota</taxon>
        <taxon>Actinomycetes</taxon>
        <taxon>Kitasatosporales</taxon>
        <taxon>Streptomycetaceae</taxon>
        <taxon>Streptomyces</taxon>
    </lineage>
</organism>
<sequence>MSTHRERLPLTEAQLGLWSAQRLDPANPVYLTAEYVELAGPLDERAFTAAVTRAVGEADGLSVRFTADGDDIHQETGAVAPAGPELLDLRTADDPHGTALAWMEEERSTPVDLEHGPLYRHALLRTGDQRWLWYHRCHHLLLDAYGYARLAERVAELYGHACAGTRPPAPSFGTLRDAVEEDLRYTGSEQHGLDARFWQDLMADRPHPPTPARTAPTRVPHRFLRSRLTLGAEDAERLAAFAQRSRATWPEAVTAAWALYLTRLTSAPEAVIGLPVSNRTGSVLARTPVTAVNVVPLRVAVDEREPVGDLLRRITRTLRRQRRHQRYRGEQLRRDLQLFGHGRRLVGPQLNIKPFTTELAFGDCRGAVHSLAAGAVEDLNVTVSGRGGPDTGLTGLDLVLDGNPDLYGAEEPAAHLRRFATLLDRLSRAEPDVPAGRIGYLDEAEHRRVLEEFQAPGDETAGPAGAAEGVPAPGLTEGFAAQVRRTPQAPALRCGDAVVTYAELADRADRLAAVLRARGAGRGSLIAVALPRGEALLVALLAVASAGAAYVPVDPRYPADRLRYMLDDSRPLLLVTDRAHPWGGGLPLLTVAPDGTVPGSEPEAPGRAGGGDREVDGRVPSEAAHPGDPAYVMYTSGSTGRPKGVVVPRLALDNLIAAMGRLLDLSGEDRLLAVTTVSFDIAALELFVPLLGGATVVLAADDDVTDPFALAGLIRSTAPTVMQATPSLWRVLADADPDALGGLRALSGGEPLPADLADILTRHANGLVNLYGPTETTIWSTVAVLGPGQPPHVGRPVRRTRAYVLDRALSPTPVGVTGELHLAGDGVAHGYSGRPALTAERFVADPYGPPGHRMYRTGDLARFRADGTLEVLGRADHQVKIRGHRVEPGEIEAALLAHPSVAEAAVTAVPTPGGDLTLAAYCVLVRTEQESAHTDEEPADNADGEGTGAAWAEPLRAALAERLPEHLVPSHFVALDRLPLTPNGKTDRAALPAVGTAARPAPGRAPRPGVEALLCDLFAEVLGHGPVAPDDDFFLLGGHSLSAARLVTVLRSRTGAELPVRALFDAPTPARLTPVLEAAQDARPSAGWTTPLVRRPRPERPPLSFGQRRLSFLARSQGEDGSYNIPLALDLTDRLDPDALRRALADVAARHEILRTVLPVQGGDAWQQVLDIASAEPALAEVTVPEAELADRIVAEAARPFAVEYETPLRTVLFTAEPERGTDRREQGKPVRQTLLLVLHHIAADEGSLQPLLADLAAAYTARLRGTGPSLSRLPVDHVDFTLWQRDTVAANHDADADYWRTRLSGAPEQLILPWSRPRPDRTGGPARTHHFVLDSELQRRVRALARQTRTTTFMVLHAAFAATLSQLGCGDDLVIGTPVAGRDDEALRDSVGFFINTLPLRTTLHGAPSFLDLLARTRDDDLAALAHQRLPLERIVAEVNPPRLPGVSPLFQVLFAVREEFSDRPALPGQTGRPRLVATGAAKFDLQCTISEDPATGRATGQLEYRTDLWDASAADRFARALLHVLDQATTAPEHPVVTLRTASATVMAPQPRFLPATSPAELCAAQAARTPARTALISGADEVSYAELDERSARLARLLAERGARPGVLVGVSLPRNTDLLVTLLAVGRTGAAYLPVDPDFPPDRIRMLLADTAPALLVTDRATARPLDTDPATVLLLDDPATVRAAADAAPLAPRPAHGDAPAYVIHTSGSTGRPKGVVVTRAAVVNFLLCLADTLDFRGSERLLAVTTVGFDIAVLELFLPLITGGTVVLADREQVRDPALLAGLIDTARPTVMQATPSLWRSLLDARPDAVDGLLALAGGEALAPDLARRLVAHGAELVNLYGPTETTIWSTAGTLDATAAEDPHIGTPLWNTRALVLGRGLVPLPAGVTGELYLAGDGLALGYLGRPGQTAERFTAEPGGPPGARMYRTGDLARLRADGTLEIVGRADHQVKIRGHRIEPGEVAAALRAHPAVEDAAVVAHQDPADATPRLVAYLTGLTGTPETRANTAARVREELRTVLPGHLVPDLCLPLDTLPLTPNGKLDRNALPAPRPLAAPAGRAPAGQREELLAALFADLLGLEQVSTEADFFALGGHSLLAARLATRAADVLGHPIPVRQIFDTPTVAALAARSAAPGTPLPALEPATHDGPLPLSPAQARLWFLSRLQPGTAYHLPFVLTLTGEVDLAALTSAIGDLAARHAVLRTVFPEADGEPTQHILETTSPVRIRTVRSRAEAETLLGALSAEPFDLATEPPFRATVLTEPDRTTVLLLIHHIAADEWSVEPLLTDLSAAYRARLTGCAPELPPLTAHYTDYARWQRTLLDDGHLQDQADFWRRTLHGAPAVLDLPTDRPRPETPSGRGGFVHFALPDEVAAGLRSLAADAGVTPFMVTQAALCSLLAGLGARDDIPLGVPTAGRGEHSTEDLIGFFVNTLVLRTDLSGDPTFRELLGRVRAVDLDAFDHAQLPFERVVEELNPERGSANPLFQVMLTYQNRTPAPFTAPGLDAAAFTLRETDTAKFDLIVGFTDHLAGGPVDGAINYSADLFDAATVRTLADRLVTLLSRAVARPDSPIGSLGVLVAGEEDTLLRDWNPTGDHHGTPSVLDRFARAAAAHPDAPALTHGDDSLTYAELDARTNALARLLISYGVGPEDRIALLLPRSSTLVEAVLAIAKTGAAYVPVDSAHPQDRIAWTLQDAAPALVLTDAVTVGRTPAACTAPVLVLDEPTTTDSRQRQPDGPVTDAERPTPLRQDNAAYLIYTSGSTGRPKGVVVTGRNLARLFDATAEDAFGPDDVWTLFHSYAFDFSVWEMWGALLHGGRLVVVPHTVTRSPDDFLDLLHHEGVTVLNQTPSACYQLTEALTAPGSPGIPPALRLIVLGGEALDPARLAPWLRTPDAPRVVNMYGITETTVHVTTHDLTPDALVPGAGPVGRAIDDLRTYVLDRRLRPVPPGVTGELYVAGAGLSRGYRGRHPLTAERFVADPFGPPGTRMYRSGDLARWSADGTLHYLGRADSQISLRGFRIETAEIETVLCDTGGARAAAVLLREDLPTGPGLVAYTTGGTPAADLRAACTGRLPEHMVPTAFVALDRLPLTANGKLDRAALPLPDTEDRAGEAPAGRAPRTAQEHLVARLYGEVLGRAPVAAVDEDFFALGGHSLLVTRLAGRVRAELGLDVPVRTLFEAPTVAALAARLTGLTRSTPDTRVPAPAPVAERPDRLPLSPAQARLWFLHRLGGSAVTYAVPLLLKLHGPVDEDALGRALTALTRRHEILRTCYPEHEGRPVQQVLPEAAPVPLTAVRLDGESAEDAARRLAAEPFDLADRPPLRAHLLTGPGDVRALLLVVHHIAYDEASTGPLVRDLAQLYATELDPDRTPPAPPALQYADYTLWQQQATAAREDGLLAYWRTALAGAPEEITLPLDRARPAEVDERGDSVEFTLPAATHRAAVQVARQNGATLFMVLQSALAVLLSAHGAGHDLPIGTTLSGRGEPALEELPGLIANTVVLRTDTSGSPTFAELVARVRAVDLDAFDHGGLPFERLVDALAPQRSLSRHPLFQVALIHQNAPDRTHPFGPGSAEVELVETRAAKFDLTLAVVEEPGTYGLRAALNYRTALFDRPTVEALTTRLTALLERLCAHPELPVDHSPVLDAVETRRVLTASTGPEVGLPGSTLVDLVREQVARTPGAEALRDGTRSWSYREFDTDADRLAGLLAEHDVRRGDTVAIALPRSAELVLAVHAVQRAGAAYLPLDPSQPAARITAQLQDGGAVLLITDPAVPLPEEAVDGLRVLDITADEVPRFTTVPDTPRPADPAYLLFTSGSTGRPKGVSVPHSAVANRLRWAQDTYRLTEDDRVLLKTPATFDVSVWELFWPLLAGATLVTAGPDDHRDPTALARLLREHRITTVHFVPSMLTAFTGVAAPDDCARLRRVLASGETLTPAAADGLLRLAPHTELHNLYGPTEAAVDVTAHPVTAADTASGRLPIGRPVWNTTTLVLDERLRPAPPGAPGELYLAGAQLAYGYHGRSALTASRFVADPYGPPGARLYRTGDLARLRAADGRLEHLGRVDDQIKLRGQRVEPGEIRAALDTHPEVAGSAVIAHEDTATGTTHLIGYVVPRTGDGTALPAGLDGHLAARLPAHLLPTALIPLPALPVTANGKLDRAALPAPRLTSPDSRTAPRTDEERRLAALFAELLRTEHIGVDDSFFALGGDSILSIQLVGAARKAGLVFTPQDVFRHRTVSGLLAVAERATPDDGTSAGPPAPDEGESGRLTPLQEGLLFLSQYDGPEATGTGGDALDVYHVQVVIRLTDDLDADRLRHALRTVVRRHAPLRTAFIGEEDGWTQRVHADAEPEFEELDLRRRKPKEQERRAVRRADDDRRRRFDLKAPPLLRTTLIRRSETTELVLTGHHLVLDGWSLPLFVRELLHAYADIDLPAPPAYPFHRAWLDAQDGRGAAEAWRAALDGITEPTRLVPDDPGEQELPDEHMVVLDTELTDRLAAFARERELTLSTLTQTAWGLVLSAHTGRRDVVFGTVVSGRPAEVPGVTDMIGLFVNTVPVRVTVRPDETLAALAARVQDEFAALLPHHHLGLAAIQRAAGRGVLFDTLTALENYPADGLPALAEATGLGLAEIRGRDATHYPLTFAAVPGERLTLRLTYRPAAVTPARAEELAARVEHLLRTLVATPDTRIANLDPLTDTERATLTAHRAGPSAPAARTWARLFAEQRDRRPDAVAVDAPEACLTYAELDRRARDLAGLLHDSGIRPGQLVAVILPRSVDLVVAQLAVQQAGAAHLPIDPDYPEDRIAAMLQDARPAGILTHRAHADRHPDALLTDAPARPTPPRAPDAAITPDHPAYVIFTSGSTGRPKGVITPHRGLAALATAQAERLGIDDGSRVLQLASPSFDASVMETLMALGTGATLVVPEPGPLAGPLLGETIARRRVSHALIPPTALTGLEPDGLDCLRTLIVGGEACTAPLAARWAPGRRMVNAYGPTEATACVTMSAPLHPGETPPIGTPLHGVRAHVLDTLLRPVPPGATGELYVAGPGVAQGYLGRPRLTAERFTAEPGGPPGSRMYRTGDLVSRAPDGSLLYLGRADDQVKVRGFRVEPGEIVAALQARPEIRAAAVVLRQDDPAGPRRLVAYLVPAGDSAVGIDPAALRTALARVLPDHMVPSAFVSVPGLPVTANGKLDRDALPAPDFGAATGDTAPEGPVEETLAALFAEVLALPSVGAEDSFFTLGGDSILSMQLVARARAAGLRLTPREVFEQTSVRALAALVSGRSSDPGARPSAPALPDSGTAPLTPIMRWIAERPGPIGRFSQSMLLTLPPAISQAETVQVLGAVLRHHAVLRAHIDLDAGTFVIPEPDEAADPALDEGPSGTGANPEVLAREVDALAAQLDPAAGLMVRARSYPGHAGQPGRLLLVVHHLAVDGVSWRILLDDLAQAWNDIEQGRTPQLPPVTTSFRSWAHTLRRQSATRTAELPLWGDILAAPERLPAPPGVPSAEPHALGTVAEARHLVRTLDGTHTRTLLTGAAERHGARVQDLLLTALARAVREWSGRAEVDFAAHVEGHGREQQIEDGADLSRTVGWFTSLYPVRLTATAAEPPAGTLARTRDHLERLPDSGIGYGLLRYGAGTPEGEADTPRRPEPAGAPLVAFNYLGRFGTPPDRGAAAWTPAPGAGVLGGAIDDTLAMAHAVEINALTRDTPEGPLLDTRLTWSPAALDDRAAHHLADCWQRALTALATHTSPAPGPESTDGSHLRDGQEPTAGPADPPTDRPAHGLSPLSPEQTAMLEARWRNR</sequence>
<reference evidence="9" key="1">
    <citation type="submission" date="2023-10" db="EMBL/GenBank/DDBJ databases">
        <title>Complete genome sequence of Streptomyces sp. JL1001.</title>
        <authorList>
            <person name="Jiang L."/>
        </authorList>
    </citation>
    <scope>NUCLEOTIDE SEQUENCE</scope>
    <source>
        <strain evidence="9">JL1001</strain>
    </source>
</reference>
<dbReference type="InterPro" id="IPR042099">
    <property type="entry name" value="ANL_N_sf"/>
</dbReference>
<dbReference type="SUPFAM" id="SSF56801">
    <property type="entry name" value="Acetyl-CoA synthetase-like"/>
    <property type="match status" value="5"/>
</dbReference>
<dbReference type="InterPro" id="IPR025110">
    <property type="entry name" value="AMP-bd_C"/>
</dbReference>
<keyword evidence="4" id="KW-0597">Phosphoprotein</keyword>
<dbReference type="Pfam" id="PF00501">
    <property type="entry name" value="AMP-binding"/>
    <property type="match status" value="5"/>
</dbReference>
<feature type="compositionally biased region" description="Basic and acidic residues" evidence="7">
    <location>
        <begin position="610"/>
        <end position="619"/>
    </location>
</feature>
<accession>A0AAU8KTJ0</accession>
<dbReference type="InterPro" id="IPR020806">
    <property type="entry name" value="PKS_PP-bd"/>
</dbReference>
<dbReference type="GO" id="GO:0044550">
    <property type="term" value="P:secondary metabolite biosynthetic process"/>
    <property type="evidence" value="ECO:0007669"/>
    <property type="project" value="UniProtKB-ARBA"/>
</dbReference>
<dbReference type="Gene3D" id="3.40.50.12780">
    <property type="entry name" value="N-terminal domain of ligase-like"/>
    <property type="match status" value="3"/>
</dbReference>
<dbReference type="GO" id="GO:0008610">
    <property type="term" value="P:lipid biosynthetic process"/>
    <property type="evidence" value="ECO:0007669"/>
    <property type="project" value="UniProtKB-ARBA"/>
</dbReference>
<proteinExistence type="inferred from homology"/>
<dbReference type="CDD" id="cd17643">
    <property type="entry name" value="A_NRPS_Cytc1-like"/>
    <property type="match status" value="1"/>
</dbReference>